<dbReference type="PANTHER" id="PTHR43270">
    <property type="entry name" value="BETA-ALA-HIS DIPEPTIDASE"/>
    <property type="match status" value="1"/>
</dbReference>
<evidence type="ECO:0000256" key="1">
    <source>
        <dbReference type="ARBA" id="ARBA00022670"/>
    </source>
</evidence>
<evidence type="ECO:0000313" key="5">
    <source>
        <dbReference type="EMBL" id="MFC3812437.1"/>
    </source>
</evidence>
<dbReference type="Pfam" id="PF07687">
    <property type="entry name" value="M20_dimer"/>
    <property type="match status" value="1"/>
</dbReference>
<dbReference type="PANTHER" id="PTHR43270:SF8">
    <property type="entry name" value="DI- AND TRIPEPTIDASE DUG2-RELATED"/>
    <property type="match status" value="1"/>
</dbReference>
<sequence>MFKILSPFVFLLFCTTSYSQLLNKKQINDYTKSELLGSLNTYKEFLKLPNDGNYPDQINQNLRWCDSTFKKLGFNTQTIVSRGIPHLYAEKIRNKNLPNVLFYLQIDGQPVDPTAWDQESPFVPQLKDAFGNKISWETLSQKGIDPNYKIFARSASDSKGPAMCFITALKICKEKNISPDFNIKIIMDFQEELSSPTIAELVESHRELLLADRLMIMDGTRHISNIPTLMFGARGIATATLTVYGAKENLHSGQYGNYAPNPAFKLAQLLAGMKDKDGKVTIPGFYDGVLISDEDKKGFALVPENKDSLNQRLGIAQEEKVGDSYQEAMQYPSLNIRGLRSAWVGKEVRTTIPNLAIAEIDMRLVPETPGERQLNLLREYLIASGVTIVKGLPTDEQRAKYPLLANFEIKEGSLPFRTPMESPIGTWLSNSMDRAVDRHVKVRLTGGSQPMASFIETLQVPAVSIRIPNPDNNIHGPNENLRVGNYEEGIRMCLAILTQKP</sequence>
<keyword evidence="6" id="KW-1185">Reference proteome</keyword>
<dbReference type="Proteomes" id="UP001595616">
    <property type="component" value="Unassembled WGS sequence"/>
</dbReference>
<dbReference type="InterPro" id="IPR011650">
    <property type="entry name" value="Peptidase_M20_dimer"/>
</dbReference>
<feature type="domain" description="Peptidase M20 dimerisation" evidence="4">
    <location>
        <begin position="232"/>
        <end position="381"/>
    </location>
</feature>
<dbReference type="Pfam" id="PF01546">
    <property type="entry name" value="Peptidase_M20"/>
    <property type="match status" value="1"/>
</dbReference>
<dbReference type="InterPro" id="IPR051458">
    <property type="entry name" value="Cyt/Met_Dipeptidase"/>
</dbReference>
<dbReference type="InterPro" id="IPR002933">
    <property type="entry name" value="Peptidase_M20"/>
</dbReference>
<protein>
    <submittedName>
        <fullName evidence="5">M20/M25/M40 family metallo-hydrolase</fullName>
    </submittedName>
</protein>
<evidence type="ECO:0000259" key="4">
    <source>
        <dbReference type="Pfam" id="PF07687"/>
    </source>
</evidence>
<dbReference type="EMBL" id="JBHRYQ010000001">
    <property type="protein sequence ID" value="MFC3812437.1"/>
    <property type="molecule type" value="Genomic_DNA"/>
</dbReference>
<keyword evidence="2" id="KW-0479">Metal-binding</keyword>
<reference evidence="6" key="1">
    <citation type="journal article" date="2019" name="Int. J. Syst. Evol. Microbiol.">
        <title>The Global Catalogue of Microorganisms (GCM) 10K type strain sequencing project: providing services to taxonomists for standard genome sequencing and annotation.</title>
        <authorList>
            <consortium name="The Broad Institute Genomics Platform"/>
            <consortium name="The Broad Institute Genome Sequencing Center for Infectious Disease"/>
            <person name="Wu L."/>
            <person name="Ma J."/>
        </authorList>
    </citation>
    <scope>NUCLEOTIDE SEQUENCE [LARGE SCALE GENOMIC DNA]</scope>
    <source>
        <strain evidence="6">CECT 7956</strain>
    </source>
</reference>
<accession>A0ABV7Z286</accession>
<dbReference type="Gene3D" id="3.40.630.10">
    <property type="entry name" value="Zn peptidases"/>
    <property type="match status" value="1"/>
</dbReference>
<name>A0ABV7Z286_9BACT</name>
<gene>
    <name evidence="5" type="ORF">ACFOOI_17385</name>
</gene>
<keyword evidence="3" id="KW-0378">Hydrolase</keyword>
<comment type="caution">
    <text evidence="5">The sequence shown here is derived from an EMBL/GenBank/DDBJ whole genome shotgun (WGS) entry which is preliminary data.</text>
</comment>
<evidence type="ECO:0000313" key="6">
    <source>
        <dbReference type="Proteomes" id="UP001595616"/>
    </source>
</evidence>
<dbReference type="RefSeq" id="WP_379839311.1">
    <property type="nucleotide sequence ID" value="NZ_JBHRYQ010000001.1"/>
</dbReference>
<dbReference type="Gene3D" id="3.30.70.360">
    <property type="match status" value="1"/>
</dbReference>
<keyword evidence="1" id="KW-0645">Protease</keyword>
<dbReference type="SUPFAM" id="SSF53187">
    <property type="entry name" value="Zn-dependent exopeptidases"/>
    <property type="match status" value="1"/>
</dbReference>
<evidence type="ECO:0000256" key="2">
    <source>
        <dbReference type="ARBA" id="ARBA00022723"/>
    </source>
</evidence>
<evidence type="ECO:0000256" key="3">
    <source>
        <dbReference type="ARBA" id="ARBA00022801"/>
    </source>
</evidence>
<proteinExistence type="predicted"/>
<organism evidence="5 6">
    <name type="scientific">Lacihabitans lacunae</name>
    <dbReference type="NCBI Taxonomy" id="1028214"/>
    <lineage>
        <taxon>Bacteria</taxon>
        <taxon>Pseudomonadati</taxon>
        <taxon>Bacteroidota</taxon>
        <taxon>Cytophagia</taxon>
        <taxon>Cytophagales</taxon>
        <taxon>Leadbetterellaceae</taxon>
        <taxon>Lacihabitans</taxon>
    </lineage>
</organism>